<name>A0A812K0F5_9DINO</name>
<dbReference type="InterPro" id="IPR029071">
    <property type="entry name" value="Ubiquitin-like_domsf"/>
</dbReference>
<gene>
    <name evidence="1" type="primary">ANKRD17</name>
    <name evidence="1" type="ORF">SNAT2548_LOCUS7821</name>
</gene>
<evidence type="ECO:0000313" key="2">
    <source>
        <dbReference type="Proteomes" id="UP000604046"/>
    </source>
</evidence>
<sequence>MLHVWWATSGQPLASVTQEELSDVRTLKQHLRALHGFPICIQQLLHDGHCLEDGCKLEAPMDLQLVLLTVSNTQGGQAEAELGLAAIQGHVEVARFLLAAGPEWSEGPSPRFCPGQLGDGAIAAGSWRR</sequence>
<protein>
    <submittedName>
        <fullName evidence="1">ANKRD17 protein</fullName>
    </submittedName>
</protein>
<proteinExistence type="predicted"/>
<dbReference type="OrthoDB" id="437729at2759"/>
<comment type="caution">
    <text evidence="1">The sequence shown here is derived from an EMBL/GenBank/DDBJ whole genome shotgun (WGS) entry which is preliminary data.</text>
</comment>
<reference evidence="1" key="1">
    <citation type="submission" date="2021-02" db="EMBL/GenBank/DDBJ databases">
        <authorList>
            <person name="Dougan E. K."/>
            <person name="Rhodes N."/>
            <person name="Thang M."/>
            <person name="Chan C."/>
        </authorList>
    </citation>
    <scope>NUCLEOTIDE SEQUENCE</scope>
</reference>
<dbReference type="SUPFAM" id="SSF54236">
    <property type="entry name" value="Ubiquitin-like"/>
    <property type="match status" value="1"/>
</dbReference>
<organism evidence="1 2">
    <name type="scientific">Symbiodinium natans</name>
    <dbReference type="NCBI Taxonomy" id="878477"/>
    <lineage>
        <taxon>Eukaryota</taxon>
        <taxon>Sar</taxon>
        <taxon>Alveolata</taxon>
        <taxon>Dinophyceae</taxon>
        <taxon>Suessiales</taxon>
        <taxon>Symbiodiniaceae</taxon>
        <taxon>Symbiodinium</taxon>
    </lineage>
</organism>
<dbReference type="CDD" id="cd17039">
    <property type="entry name" value="Ubl_ubiquitin_like"/>
    <property type="match status" value="1"/>
</dbReference>
<accession>A0A812K0F5</accession>
<dbReference type="EMBL" id="CAJNDS010000557">
    <property type="protein sequence ID" value="CAE7218060.1"/>
    <property type="molecule type" value="Genomic_DNA"/>
</dbReference>
<keyword evidence="2" id="KW-1185">Reference proteome</keyword>
<evidence type="ECO:0000313" key="1">
    <source>
        <dbReference type="EMBL" id="CAE7218060.1"/>
    </source>
</evidence>
<dbReference type="Proteomes" id="UP000604046">
    <property type="component" value="Unassembled WGS sequence"/>
</dbReference>
<dbReference type="AlphaFoldDB" id="A0A812K0F5"/>